<dbReference type="GO" id="GO:0016757">
    <property type="term" value="F:glycosyltransferase activity"/>
    <property type="evidence" value="ECO:0007669"/>
    <property type="project" value="UniProtKB-ARBA"/>
</dbReference>
<dbReference type="AlphaFoldDB" id="A0A9X3AEB6"/>
<dbReference type="PANTHER" id="PTHR48050:SF13">
    <property type="entry name" value="STEROL 3-BETA-GLUCOSYLTRANSFERASE UGT80A2"/>
    <property type="match status" value="1"/>
</dbReference>
<evidence type="ECO:0000259" key="1">
    <source>
        <dbReference type="Pfam" id="PF06722"/>
    </source>
</evidence>
<dbReference type="SUPFAM" id="SSF53756">
    <property type="entry name" value="UDP-Glycosyltransferase/glycogen phosphorylase"/>
    <property type="match status" value="1"/>
</dbReference>
<name>A0A9X3AEB6_9PSEU</name>
<organism evidence="2 3">
    <name type="scientific">Umezawaea endophytica</name>
    <dbReference type="NCBI Taxonomy" id="1654476"/>
    <lineage>
        <taxon>Bacteria</taxon>
        <taxon>Bacillati</taxon>
        <taxon>Actinomycetota</taxon>
        <taxon>Actinomycetes</taxon>
        <taxon>Pseudonocardiales</taxon>
        <taxon>Pseudonocardiaceae</taxon>
        <taxon>Umezawaea</taxon>
    </lineage>
</organism>
<dbReference type="Pfam" id="PF06722">
    <property type="entry name" value="EryCIII-like_C"/>
    <property type="match status" value="1"/>
</dbReference>
<dbReference type="PANTHER" id="PTHR48050">
    <property type="entry name" value="STEROL 3-BETA-GLUCOSYLTRANSFERASE"/>
    <property type="match status" value="1"/>
</dbReference>
<gene>
    <name evidence="2" type="ORF">NZH93_09520</name>
</gene>
<evidence type="ECO:0000313" key="2">
    <source>
        <dbReference type="EMBL" id="MCS7477092.1"/>
    </source>
</evidence>
<dbReference type="RefSeq" id="WP_259622605.1">
    <property type="nucleotide sequence ID" value="NZ_JANYMP010000003.1"/>
</dbReference>
<evidence type="ECO:0000313" key="3">
    <source>
        <dbReference type="Proteomes" id="UP001141259"/>
    </source>
</evidence>
<comment type="caution">
    <text evidence="2">The sequence shown here is derived from an EMBL/GenBank/DDBJ whole genome shotgun (WGS) entry which is preliminary data.</text>
</comment>
<dbReference type="InterPro" id="IPR050426">
    <property type="entry name" value="Glycosyltransferase_28"/>
</dbReference>
<dbReference type="EMBL" id="JANYMP010000003">
    <property type="protein sequence ID" value="MCS7477092.1"/>
    <property type="molecule type" value="Genomic_DNA"/>
</dbReference>
<proteinExistence type="predicted"/>
<accession>A0A9X3AEB6</accession>
<keyword evidence="3" id="KW-1185">Reference proteome</keyword>
<sequence>MTGHLLPMMPLLDAARAAGHEAVVVTAEEMEPRLAPATVWPAGPGVAANVEETLRRTGSHPAHPGPGTIEYFAGVRVDLAVEETVDQVTKLDPDLLVVEELDYLGPLVATMLEIPWVEHRVGAPLPADFTAMLRDRSAKNFEARSLRPSARIALVDAYPDFLLGPDEHHAADRISLRPTLNQHGEGTAVSIPERSSRPRALVTLGTTVEDQDALASMVSAVDAAGFDVLATVDTADLPAASSAGGVHALGFVTLAKLLPEVDLVVSAGGTGTVLASLTAGLPLVLRPFLADHPWNAARVAAQGAAIVIDDPADAGEAARRIMNSDSHRTAAASAAKAISTMNSPEHVIEQLTGLVHER</sequence>
<dbReference type="InterPro" id="IPR010610">
    <property type="entry name" value="EryCIII-like_C"/>
</dbReference>
<reference evidence="2" key="1">
    <citation type="submission" date="2022-08" db="EMBL/GenBank/DDBJ databases">
        <authorList>
            <person name="Tistechok S."/>
            <person name="Samborskyy M."/>
            <person name="Roman I."/>
        </authorList>
    </citation>
    <scope>NUCLEOTIDE SEQUENCE</scope>
    <source>
        <strain evidence="2">DSM 103496</strain>
    </source>
</reference>
<dbReference type="Gene3D" id="3.40.50.2000">
    <property type="entry name" value="Glycogen Phosphorylase B"/>
    <property type="match status" value="2"/>
</dbReference>
<protein>
    <recommendedName>
        <fullName evidence="1">Erythromycin biosynthesis protein CIII-like C-terminal domain-containing protein</fullName>
    </recommendedName>
</protein>
<dbReference type="Proteomes" id="UP001141259">
    <property type="component" value="Unassembled WGS sequence"/>
</dbReference>
<feature type="domain" description="Erythromycin biosynthesis protein CIII-like C-terminal" evidence="1">
    <location>
        <begin position="221"/>
        <end position="352"/>
    </location>
</feature>